<evidence type="ECO:0000313" key="1">
    <source>
        <dbReference type="EMBL" id="EMY61571.1"/>
    </source>
</evidence>
<keyword evidence="2" id="KW-1185">Reference proteome</keyword>
<proteinExistence type="predicted"/>
<dbReference type="Proteomes" id="UP000012371">
    <property type="component" value="Unassembled WGS sequence"/>
</dbReference>
<dbReference type="AlphaFoldDB" id="N1W1K3"/>
<protein>
    <submittedName>
        <fullName evidence="1">Uncharacterized protein</fullName>
    </submittedName>
</protein>
<name>N1W1K3_9LEPT</name>
<dbReference type="EMBL" id="AOGW02000010">
    <property type="protein sequence ID" value="EMY61571.1"/>
    <property type="molecule type" value="Genomic_DNA"/>
</dbReference>
<sequence>MFGSIEKIESDSESKYNLNTVQTNGSIGISLNKQRLSKDFFAA</sequence>
<comment type="caution">
    <text evidence="1">The sequence shown here is derived from an EMBL/GenBank/DDBJ whole genome shotgun (WGS) entry which is preliminary data.</text>
</comment>
<evidence type="ECO:0000313" key="2">
    <source>
        <dbReference type="Proteomes" id="UP000012371"/>
    </source>
</evidence>
<reference evidence="1" key="1">
    <citation type="submission" date="2013-03" db="EMBL/GenBank/DDBJ databases">
        <authorList>
            <person name="Harkins D.M."/>
            <person name="Durkin A.S."/>
            <person name="Brinkac L.M."/>
            <person name="Haft D.H."/>
            <person name="Selengut J.D."/>
            <person name="Sanka R."/>
            <person name="DePew J."/>
            <person name="Purushe J."/>
            <person name="Hartskeerl R.A."/>
            <person name="Ahmed A."/>
            <person name="van der Linden H."/>
            <person name="Goris M.G.A."/>
            <person name="Vinetz J.M."/>
            <person name="Sutton G.G."/>
            <person name="Nierman W.C."/>
            <person name="Fouts D.E."/>
        </authorList>
    </citation>
    <scope>NUCLEOTIDE SEQUENCE [LARGE SCALE GENOMIC DNA]</scope>
    <source>
        <strain evidence="1">LT 11-33</strain>
    </source>
</reference>
<dbReference type="STRING" id="1257025.LEP1GSC203_1216"/>
<accession>N1W1K3</accession>
<gene>
    <name evidence="1" type="ORF">LEP1GSC203_1216</name>
</gene>
<organism evidence="1 2">
    <name type="scientific">Leptospira terpstrae serovar Hualin str. LT 11-33 = ATCC 700639</name>
    <dbReference type="NCBI Taxonomy" id="1257025"/>
    <lineage>
        <taxon>Bacteria</taxon>
        <taxon>Pseudomonadati</taxon>
        <taxon>Spirochaetota</taxon>
        <taxon>Spirochaetia</taxon>
        <taxon>Leptospirales</taxon>
        <taxon>Leptospiraceae</taxon>
        <taxon>Leptospira</taxon>
    </lineage>
</organism>